<proteinExistence type="predicted"/>
<sequence>MPEWLDKLLNTLTASNSDIGLPFIGIIIGLFLIISVSCLILLWRIKRADSNRFVQLNQNLQKLTESVNYLSLSQGNFQRQIQSMLADNQAKQFSMILNDRQSILTQLNELQVKQEQRLAASNKEQSIAFNLFSEKLSQLVEQNQRLVQKLITDNIQNGTKQLLDAIERSLNRQNQFLIDSIGQLTQSTDERLKEISGQVDKRLADGFNQTNQTFNDVIKRLALIDSAQQKITELSSNVVSLQEILNDKRSRGAFGEVQLNTLIANVMPATHYKLQYKLSNNKIVDCLLLLPQPTGKIAIDAKFPLENYRKMSDLELAQPTRDQARRLFIKDIKKHIDDIAQKYILPPETSSGAVMFIPAESIFAEIHGHLPELVELAQQKRVWLVSPTTLVAILTTASAVVKDEQTRQQVHLIKEHITYLAKDFNRFQERMDNLAKHIGQVSKDVENVHVSARKISTRFDKIEKVELSDESQTPKKRIEELHSMPFTAVSDKNSVGYES</sequence>
<dbReference type="EMBL" id="JBEVCJ010000002">
    <property type="protein sequence ID" value="MET1254132.1"/>
    <property type="molecule type" value="Genomic_DNA"/>
</dbReference>
<organism evidence="1 2">
    <name type="scientific">Aliikangiella maris</name>
    <dbReference type="NCBI Taxonomy" id="3162458"/>
    <lineage>
        <taxon>Bacteria</taxon>
        <taxon>Pseudomonadati</taxon>
        <taxon>Pseudomonadota</taxon>
        <taxon>Gammaproteobacteria</taxon>
        <taxon>Oceanospirillales</taxon>
        <taxon>Pleioneaceae</taxon>
        <taxon>Aliikangiella</taxon>
    </lineage>
</organism>
<reference evidence="1 2" key="1">
    <citation type="submission" date="2024-06" db="EMBL/GenBank/DDBJ databases">
        <authorList>
            <person name="Li F."/>
        </authorList>
    </citation>
    <scope>NUCLEOTIDE SEQUENCE [LARGE SCALE GENOMIC DNA]</scope>
    <source>
        <strain evidence="1 2">GXAS 311</strain>
    </source>
</reference>
<dbReference type="PANTHER" id="PTHR30563">
    <property type="entry name" value="DNA RECOMBINATION PROTEIN RMUC"/>
    <property type="match status" value="1"/>
</dbReference>
<comment type="caution">
    <text evidence="1">The sequence shown here is derived from an EMBL/GenBank/DDBJ whole genome shotgun (WGS) entry which is preliminary data.</text>
</comment>
<name>A0ABV2BQB4_9GAMM</name>
<dbReference type="Pfam" id="PF02646">
    <property type="entry name" value="RmuC"/>
    <property type="match status" value="1"/>
</dbReference>
<protein>
    <submittedName>
        <fullName evidence="1">DNA recombination protein RmuC</fullName>
    </submittedName>
</protein>
<dbReference type="PANTHER" id="PTHR30563:SF0">
    <property type="entry name" value="DNA RECOMBINATION PROTEIN RMUC"/>
    <property type="match status" value="1"/>
</dbReference>
<dbReference type="InterPro" id="IPR003798">
    <property type="entry name" value="DNA_recombination_RmuC"/>
</dbReference>
<accession>A0ABV2BQB4</accession>
<gene>
    <name evidence="1" type="primary">rmuC</name>
    <name evidence="1" type="ORF">ABVT43_03230</name>
</gene>
<evidence type="ECO:0000313" key="2">
    <source>
        <dbReference type="Proteomes" id="UP001548189"/>
    </source>
</evidence>
<keyword evidence="2" id="KW-1185">Reference proteome</keyword>
<evidence type="ECO:0000313" key="1">
    <source>
        <dbReference type="EMBL" id="MET1254132.1"/>
    </source>
</evidence>
<dbReference type="Gene3D" id="1.20.1260.80">
    <property type="match status" value="1"/>
</dbReference>
<dbReference type="Proteomes" id="UP001548189">
    <property type="component" value="Unassembled WGS sequence"/>
</dbReference>